<gene>
    <name evidence="2" type="ORF">GM415_17895</name>
</gene>
<dbReference type="EMBL" id="CP046400">
    <property type="protein sequence ID" value="QGY41916.1"/>
    <property type="molecule type" value="Genomic_DNA"/>
</dbReference>
<accession>A0A6I6JGC8</accession>
<feature type="transmembrane region" description="Helical" evidence="1">
    <location>
        <begin position="28"/>
        <end position="54"/>
    </location>
</feature>
<keyword evidence="1" id="KW-0812">Transmembrane</keyword>
<organism evidence="2 3">
    <name type="scientific">Pseudodesulfovibrio cashew</name>
    <dbReference type="NCBI Taxonomy" id="2678688"/>
    <lineage>
        <taxon>Bacteria</taxon>
        <taxon>Pseudomonadati</taxon>
        <taxon>Thermodesulfobacteriota</taxon>
        <taxon>Desulfovibrionia</taxon>
        <taxon>Desulfovibrionales</taxon>
        <taxon>Desulfovibrionaceae</taxon>
    </lineage>
</organism>
<evidence type="ECO:0000313" key="2">
    <source>
        <dbReference type="EMBL" id="QGY41916.1"/>
    </source>
</evidence>
<sequence>MNLVELFSMITQPPLAAWDMVAAGNGPLAGLACSMTVNLAILTVVLLGAVRLVMPRRPGENRHR</sequence>
<reference evidence="2 3" key="1">
    <citation type="submission" date="2019-11" db="EMBL/GenBank/DDBJ databases">
        <authorList>
            <person name="Zheng R.K."/>
            <person name="Sun C.M."/>
        </authorList>
    </citation>
    <scope>NUCLEOTIDE SEQUENCE [LARGE SCALE GENOMIC DNA]</scope>
    <source>
        <strain evidence="2 3">SRB007</strain>
    </source>
</reference>
<protein>
    <submittedName>
        <fullName evidence="2">Uncharacterized protein</fullName>
    </submittedName>
</protein>
<dbReference type="KEGG" id="psel:GM415_17895"/>
<evidence type="ECO:0000313" key="3">
    <source>
        <dbReference type="Proteomes" id="UP000428328"/>
    </source>
</evidence>
<evidence type="ECO:0000256" key="1">
    <source>
        <dbReference type="SAM" id="Phobius"/>
    </source>
</evidence>
<proteinExistence type="predicted"/>
<name>A0A6I6JGC8_9BACT</name>
<keyword evidence="3" id="KW-1185">Reference proteome</keyword>
<dbReference type="RefSeq" id="WP_158950624.1">
    <property type="nucleotide sequence ID" value="NZ_CP046400.1"/>
</dbReference>
<dbReference type="Proteomes" id="UP000428328">
    <property type="component" value="Chromosome"/>
</dbReference>
<dbReference type="AlphaFoldDB" id="A0A6I6JGC8"/>
<keyword evidence="1" id="KW-0472">Membrane</keyword>
<keyword evidence="1" id="KW-1133">Transmembrane helix</keyword>